<keyword evidence="1" id="KW-0812">Transmembrane</keyword>
<comment type="caution">
    <text evidence="2">The sequence shown here is derived from an EMBL/GenBank/DDBJ whole genome shotgun (WGS) entry which is preliminary data.</text>
</comment>
<organism evidence="2 3">
    <name type="scientific">Paracraurococcus ruber</name>
    <dbReference type="NCBI Taxonomy" id="77675"/>
    <lineage>
        <taxon>Bacteria</taxon>
        <taxon>Pseudomonadati</taxon>
        <taxon>Pseudomonadota</taxon>
        <taxon>Alphaproteobacteria</taxon>
        <taxon>Acetobacterales</taxon>
        <taxon>Roseomonadaceae</taxon>
        <taxon>Paracraurococcus</taxon>
    </lineage>
</organism>
<evidence type="ECO:0000313" key="3">
    <source>
        <dbReference type="Proteomes" id="UP000697995"/>
    </source>
</evidence>
<dbReference type="Proteomes" id="UP000697995">
    <property type="component" value="Unassembled WGS sequence"/>
</dbReference>
<protein>
    <submittedName>
        <fullName evidence="2">Uncharacterized protein</fullName>
    </submittedName>
</protein>
<accession>A0ABS1D485</accession>
<dbReference type="EMBL" id="NRSG01000299">
    <property type="protein sequence ID" value="MBK1661415.1"/>
    <property type="molecule type" value="Genomic_DNA"/>
</dbReference>
<keyword evidence="1" id="KW-0472">Membrane</keyword>
<feature type="transmembrane region" description="Helical" evidence="1">
    <location>
        <begin position="45"/>
        <end position="68"/>
    </location>
</feature>
<gene>
    <name evidence="2" type="ORF">CKO45_24715</name>
</gene>
<evidence type="ECO:0000256" key="1">
    <source>
        <dbReference type="SAM" id="Phobius"/>
    </source>
</evidence>
<feature type="non-terminal residue" evidence="2">
    <location>
        <position position="168"/>
    </location>
</feature>
<keyword evidence="1" id="KW-1133">Transmembrane helix</keyword>
<evidence type="ECO:0000313" key="2">
    <source>
        <dbReference type="EMBL" id="MBK1661415.1"/>
    </source>
</evidence>
<keyword evidence="3" id="KW-1185">Reference proteome</keyword>
<sequence>MNDIFTPGMACCAPGNRIPDFANRTVLEAARMLLIRRIVALQARIPLRTALIGTVLLLSVLGSAGFAWRAAEGWTLLRQSEAALQADAAANRLAAGLTDLLLEQLATNTALQAAPPAPQATLAEIATRRAGADAQMTAAVAGLAAQEFPGRDRLLPALDAARRQAASA</sequence>
<reference evidence="2 3" key="1">
    <citation type="journal article" date="2020" name="Microorganisms">
        <title>Osmotic Adaptation and Compatible Solute Biosynthesis of Phototrophic Bacteria as Revealed from Genome Analyses.</title>
        <authorList>
            <person name="Imhoff J.F."/>
            <person name="Rahn T."/>
            <person name="Kunzel S."/>
            <person name="Keller A."/>
            <person name="Neulinger S.C."/>
        </authorList>
    </citation>
    <scope>NUCLEOTIDE SEQUENCE [LARGE SCALE GENOMIC DNA]</scope>
    <source>
        <strain evidence="2 3">DSM 15382</strain>
    </source>
</reference>
<name>A0ABS1D485_9PROT</name>
<proteinExistence type="predicted"/>